<dbReference type="EMBL" id="PVNK01000126">
    <property type="protein sequence ID" value="PRQ02225.1"/>
    <property type="molecule type" value="Genomic_DNA"/>
</dbReference>
<evidence type="ECO:0000313" key="3">
    <source>
        <dbReference type="Proteomes" id="UP000237968"/>
    </source>
</evidence>
<reference evidence="2 3" key="1">
    <citation type="submission" date="2018-03" db="EMBL/GenBank/DDBJ databases">
        <title>Draft Genome Sequences of the Obligatory Marine Myxobacteria Enhygromyxa salina SWB005.</title>
        <authorList>
            <person name="Poehlein A."/>
            <person name="Moghaddam J.A."/>
            <person name="Harms H."/>
            <person name="Alanjari M."/>
            <person name="Koenig G.M."/>
            <person name="Daniel R."/>
            <person name="Schaeberle T.F."/>
        </authorList>
    </citation>
    <scope>NUCLEOTIDE SEQUENCE [LARGE SCALE GENOMIC DNA]</scope>
    <source>
        <strain evidence="2 3">SWB005</strain>
    </source>
</reference>
<protein>
    <recommendedName>
        <fullName evidence="4">Tetratricopeptide repeat protein</fullName>
    </recommendedName>
</protein>
<comment type="caution">
    <text evidence="2">The sequence shown here is derived from an EMBL/GenBank/DDBJ whole genome shotgun (WGS) entry which is preliminary data.</text>
</comment>
<dbReference type="Proteomes" id="UP000237968">
    <property type="component" value="Unassembled WGS sequence"/>
</dbReference>
<evidence type="ECO:0000256" key="1">
    <source>
        <dbReference type="SAM" id="MobiDB-lite"/>
    </source>
</evidence>
<evidence type="ECO:0008006" key="4">
    <source>
        <dbReference type="Google" id="ProtNLM"/>
    </source>
</evidence>
<name>A0A2S9YAU4_9BACT</name>
<organism evidence="2 3">
    <name type="scientific">Enhygromyxa salina</name>
    <dbReference type="NCBI Taxonomy" id="215803"/>
    <lineage>
        <taxon>Bacteria</taxon>
        <taxon>Pseudomonadati</taxon>
        <taxon>Myxococcota</taxon>
        <taxon>Polyangia</taxon>
        <taxon>Nannocystales</taxon>
        <taxon>Nannocystaceae</taxon>
        <taxon>Enhygromyxa</taxon>
    </lineage>
</organism>
<accession>A0A2S9YAU4</accession>
<feature type="compositionally biased region" description="Basic and acidic residues" evidence="1">
    <location>
        <begin position="9"/>
        <end position="27"/>
    </location>
</feature>
<dbReference type="AlphaFoldDB" id="A0A2S9YAU4"/>
<dbReference type="RefSeq" id="WP_181197713.1">
    <property type="nucleotide sequence ID" value="NZ_PVNK01000126.1"/>
</dbReference>
<sequence>MNETQAPKGEGEAREPGRRLEPGDDQARELDLDLDLDHGLASPTLAQLYLAQGHPGRARTICREVLADDPTNGYALALLERLRRASAARLEARLEARFVPSSEAGIELGAGELELSWSVPRGLLAEYDDARVDVVLAIAAPRATLVPQPTTLRYTSLRCLDLQATARREAPLGPASAAAILVLSPGPQRKPTLLSPRPRRPGLRVLAVAESLSW</sequence>
<proteinExistence type="predicted"/>
<keyword evidence="3" id="KW-1185">Reference proteome</keyword>
<evidence type="ECO:0000313" key="2">
    <source>
        <dbReference type="EMBL" id="PRQ02225.1"/>
    </source>
</evidence>
<feature type="region of interest" description="Disordered" evidence="1">
    <location>
        <begin position="1"/>
        <end position="27"/>
    </location>
</feature>
<gene>
    <name evidence="2" type="ORF">ENSA5_25600</name>
</gene>